<dbReference type="RefSeq" id="XP_026545881.1">
    <property type="nucleotide sequence ID" value="XM_026690096.1"/>
</dbReference>
<sequence length="367" mass="41471">MQMDGLLAVRLRSSAKGRKVHGGRKTPLSKMQKVFLPSPLLLIILSTLQGKNLINDPYKPECVRRKMLCHPKAICQRDVLSSEFYCRCLPGYDGDGINLCQAPAFHITVSDASVCDEMGEQVCLLHLKEPRVTFHVSVSSSAHRRSPSVIWYKFYNGQSPQYHSYRQRLGSMGNRTLRITVHNRSHILTLLSIQDDDFYPNLFWAEVKLCALTPKTLGIEAYDLTRFQMLNPSGLRFYFALEGESIEVGPFLEGDTVALRLPEYLHLSPSSFVQWIKEPRPLTLRDNQAVVIADDVEEMEISGLTESSFGYVRALVYDFHSEVPGRVLVAERLFLIKKDVSKTCKGSGEGRRCRCNPGFEGRGVHCV</sequence>
<dbReference type="Gene3D" id="2.10.25.10">
    <property type="entry name" value="Laminin"/>
    <property type="match status" value="1"/>
</dbReference>
<feature type="domain" description="EGF-like" evidence="4">
    <location>
        <begin position="58"/>
        <end position="101"/>
    </location>
</feature>
<keyword evidence="1 3" id="KW-0245">EGF-like domain</keyword>
<proteinExistence type="predicted"/>
<reference evidence="6" key="1">
    <citation type="submission" date="2025-08" db="UniProtKB">
        <authorList>
            <consortium name="RefSeq"/>
        </authorList>
    </citation>
    <scope>IDENTIFICATION</scope>
</reference>
<gene>
    <name evidence="6" type="primary">LOC113427579</name>
</gene>
<accession>A0A6J1VSD2</accession>
<evidence type="ECO:0000256" key="2">
    <source>
        <dbReference type="ARBA" id="ARBA00023157"/>
    </source>
</evidence>
<dbReference type="Proteomes" id="UP000504612">
    <property type="component" value="Unplaced"/>
</dbReference>
<evidence type="ECO:0000256" key="3">
    <source>
        <dbReference type="PROSITE-ProRule" id="PRU00076"/>
    </source>
</evidence>
<name>A0A6J1VSD2_9SAUR</name>
<dbReference type="AlphaFoldDB" id="A0A6J1VSD2"/>
<dbReference type="GeneID" id="113427579"/>
<keyword evidence="2 3" id="KW-1015">Disulfide bond</keyword>
<protein>
    <submittedName>
        <fullName evidence="6">Uncharacterized protein LOC113427579</fullName>
    </submittedName>
</protein>
<feature type="non-terminal residue" evidence="6">
    <location>
        <position position="367"/>
    </location>
</feature>
<dbReference type="InterPro" id="IPR024731">
    <property type="entry name" value="NELL2-like_EGF"/>
</dbReference>
<evidence type="ECO:0000256" key="1">
    <source>
        <dbReference type="ARBA" id="ARBA00022536"/>
    </source>
</evidence>
<dbReference type="InterPro" id="IPR036179">
    <property type="entry name" value="Ig-like_dom_sf"/>
</dbReference>
<evidence type="ECO:0000259" key="4">
    <source>
        <dbReference type="PROSITE" id="PS50026"/>
    </source>
</evidence>
<feature type="disulfide bond" evidence="3">
    <location>
        <begin position="69"/>
        <end position="86"/>
    </location>
</feature>
<keyword evidence="5" id="KW-1185">Reference proteome</keyword>
<dbReference type="InterPro" id="IPR000742">
    <property type="entry name" value="EGF"/>
</dbReference>
<dbReference type="KEGG" id="nss:113427579"/>
<dbReference type="SMART" id="SM00181">
    <property type="entry name" value="EGF"/>
    <property type="match status" value="2"/>
</dbReference>
<dbReference type="Pfam" id="PF12947">
    <property type="entry name" value="EGF_3"/>
    <property type="match status" value="1"/>
</dbReference>
<organism evidence="5 6">
    <name type="scientific">Notechis scutatus</name>
    <name type="common">mainland tiger snake</name>
    <dbReference type="NCBI Taxonomy" id="8663"/>
    <lineage>
        <taxon>Eukaryota</taxon>
        <taxon>Metazoa</taxon>
        <taxon>Chordata</taxon>
        <taxon>Craniata</taxon>
        <taxon>Vertebrata</taxon>
        <taxon>Euteleostomi</taxon>
        <taxon>Lepidosauria</taxon>
        <taxon>Squamata</taxon>
        <taxon>Bifurcata</taxon>
        <taxon>Unidentata</taxon>
        <taxon>Episquamata</taxon>
        <taxon>Toxicofera</taxon>
        <taxon>Serpentes</taxon>
        <taxon>Colubroidea</taxon>
        <taxon>Elapidae</taxon>
        <taxon>Hydrophiinae</taxon>
        <taxon>Notechis</taxon>
    </lineage>
</organism>
<evidence type="ECO:0000313" key="6">
    <source>
        <dbReference type="RefSeq" id="XP_026545881.1"/>
    </source>
</evidence>
<dbReference type="PROSITE" id="PS50026">
    <property type="entry name" value="EGF_3"/>
    <property type="match status" value="1"/>
</dbReference>
<dbReference type="PROSITE" id="PS01186">
    <property type="entry name" value="EGF_2"/>
    <property type="match status" value="1"/>
</dbReference>
<dbReference type="SUPFAM" id="SSF48726">
    <property type="entry name" value="Immunoglobulin"/>
    <property type="match status" value="1"/>
</dbReference>
<comment type="caution">
    <text evidence="3">Lacks conserved residue(s) required for the propagation of feature annotation.</text>
</comment>
<evidence type="ECO:0000313" key="5">
    <source>
        <dbReference type="Proteomes" id="UP000504612"/>
    </source>
</evidence>